<evidence type="ECO:0000313" key="3">
    <source>
        <dbReference type="Proteomes" id="UP001210865"/>
    </source>
</evidence>
<proteinExistence type="predicted"/>
<name>A0ABY7NP52_9SPHN</name>
<accession>A0ABY7NP52</accession>
<dbReference type="EMBL" id="CP115174">
    <property type="protein sequence ID" value="WBO21704.1"/>
    <property type="molecule type" value="Genomic_DNA"/>
</dbReference>
<protein>
    <submittedName>
        <fullName evidence="2">Energy transducer TonB</fullName>
    </submittedName>
</protein>
<dbReference type="Pfam" id="PF03544">
    <property type="entry name" value="TonB_C"/>
    <property type="match status" value="1"/>
</dbReference>
<dbReference type="Gene3D" id="3.30.1150.10">
    <property type="match status" value="1"/>
</dbReference>
<keyword evidence="3" id="KW-1185">Reference proteome</keyword>
<feature type="domain" description="TonB C-terminal" evidence="1">
    <location>
        <begin position="17"/>
        <end position="81"/>
    </location>
</feature>
<reference evidence="2 3" key="1">
    <citation type="submission" date="2022-12" db="EMBL/GenBank/DDBJ databases">
        <title>Sphingomonas abieness sp. nov., an endophytic bacterium isolated from Abies koreana.</title>
        <authorList>
            <person name="Jiang L."/>
            <person name="Lee J."/>
        </authorList>
    </citation>
    <scope>NUCLEOTIDE SEQUENCE [LARGE SCALE GENOMIC DNA]</scope>
    <source>
        <strain evidence="3">PAMB 00755</strain>
    </source>
</reference>
<evidence type="ECO:0000313" key="2">
    <source>
        <dbReference type="EMBL" id="WBO21704.1"/>
    </source>
</evidence>
<evidence type="ECO:0000259" key="1">
    <source>
        <dbReference type="Pfam" id="PF03544"/>
    </source>
</evidence>
<sequence length="200" mass="21538">MQPVGTRGHGAWFTSDDYPPSALQKNEFGYVGFSILIDPDGKSEKCDVIAPSAFRDLNDLSCSLAMRRVRFTPAIGSNGQPAYGLFRSWASWMVAADSVAMDRLMKLYPPPSNVDLTLFVRAAKLPDPIDLIITVDASGVIGECQAKNSSAPADITQLACEQLKSQWKPTTAATVAGEAVQTVQTARVDFRLDGAATKQP</sequence>
<dbReference type="InterPro" id="IPR037682">
    <property type="entry name" value="TonB_C"/>
</dbReference>
<organism evidence="2 3">
    <name type="scientific">Sphingomonas abietis</name>
    <dbReference type="NCBI Taxonomy" id="3012344"/>
    <lineage>
        <taxon>Bacteria</taxon>
        <taxon>Pseudomonadati</taxon>
        <taxon>Pseudomonadota</taxon>
        <taxon>Alphaproteobacteria</taxon>
        <taxon>Sphingomonadales</taxon>
        <taxon>Sphingomonadaceae</taxon>
        <taxon>Sphingomonas</taxon>
    </lineage>
</organism>
<gene>
    <name evidence="2" type="ORF">PBT88_16255</name>
</gene>
<dbReference type="RefSeq" id="WP_270076352.1">
    <property type="nucleotide sequence ID" value="NZ_CP115174.1"/>
</dbReference>
<dbReference type="SUPFAM" id="SSF74653">
    <property type="entry name" value="TolA/TonB C-terminal domain"/>
    <property type="match status" value="1"/>
</dbReference>
<dbReference type="Proteomes" id="UP001210865">
    <property type="component" value="Chromosome"/>
</dbReference>